<dbReference type="EMBL" id="CP147250">
    <property type="protein sequence ID" value="WYJ80758.1"/>
    <property type="molecule type" value="Genomic_DNA"/>
</dbReference>
<organism evidence="2 3">
    <name type="scientific">Candidatus Enterococcus mangumiae</name>
    <dbReference type="NCBI Taxonomy" id="2230878"/>
    <lineage>
        <taxon>Bacteria</taxon>
        <taxon>Bacillati</taxon>
        <taxon>Bacillota</taxon>
        <taxon>Bacilli</taxon>
        <taxon>Lactobacillales</taxon>
        <taxon>Enterococcaceae</taxon>
        <taxon>Enterococcus</taxon>
    </lineage>
</organism>
<dbReference type="Proteomes" id="UP000664360">
    <property type="component" value="Chromosome"/>
</dbReference>
<evidence type="ECO:0000313" key="2">
    <source>
        <dbReference type="EMBL" id="WYJ80758.1"/>
    </source>
</evidence>
<evidence type="ECO:0000256" key="1">
    <source>
        <dbReference type="SAM" id="SignalP"/>
    </source>
</evidence>
<keyword evidence="3" id="KW-1185">Reference proteome</keyword>
<reference evidence="2 3" key="1">
    <citation type="submission" date="2024-03" db="EMBL/GenBank/DDBJ databases">
        <title>The Genome Sequence of Enterococcus sp. DIV1094.</title>
        <authorList>
            <consortium name="The Broad Institute Genomics Platform"/>
            <consortium name="The Broad Institute Microbial Omics Core"/>
            <consortium name="The Broad Institute Genomic Center for Infectious Diseases"/>
            <person name="Earl A."/>
            <person name="Manson A."/>
            <person name="Gilmore M."/>
            <person name="Schwartman J."/>
            <person name="Shea T."/>
            <person name="Abouelleil A."/>
            <person name="Cao P."/>
            <person name="Chapman S."/>
            <person name="Cusick C."/>
            <person name="Young S."/>
            <person name="Neafsey D."/>
            <person name="Nusbaum C."/>
            <person name="Birren B."/>
        </authorList>
    </citation>
    <scope>NUCLEOTIDE SEQUENCE [LARGE SCALE GENOMIC DNA]</scope>
    <source>
        <strain evidence="2 3">DIV1094</strain>
    </source>
</reference>
<keyword evidence="1" id="KW-0732">Signal</keyword>
<feature type="signal peptide" evidence="1">
    <location>
        <begin position="1"/>
        <end position="25"/>
    </location>
</feature>
<gene>
    <name evidence="2" type="ORF">DOK79_002341</name>
</gene>
<feature type="chain" id="PRO_5046803101" description="DUF5626 domain-containing protein" evidence="1">
    <location>
        <begin position="26"/>
        <end position="159"/>
    </location>
</feature>
<sequence>MRKLFLTLMPLLFFYGSMIGPSVSANELVSPPENVEMQTEVMLYNLTPGLTRGTSLPTANWNVASSGRNTMSGTYSGGYYLYSNYNILGKNTYNYYFHNQGRGTLEIRMRNSVNHAVLKTHFVSSGSTITSSLNMTDRNSRFYYEFYSTVDYVFSGYVQ</sequence>
<protein>
    <recommendedName>
        <fullName evidence="4">DUF5626 domain-containing protein</fullName>
    </recommendedName>
</protein>
<evidence type="ECO:0000313" key="3">
    <source>
        <dbReference type="Proteomes" id="UP000664360"/>
    </source>
</evidence>
<accession>A0ABZ2SYG3</accession>
<name>A0ABZ2SYG3_9ENTE</name>
<evidence type="ECO:0008006" key="4">
    <source>
        <dbReference type="Google" id="ProtNLM"/>
    </source>
</evidence>
<dbReference type="RefSeq" id="WP_206857530.1">
    <property type="nucleotide sequence ID" value="NZ_CP147250.1"/>
</dbReference>
<proteinExistence type="predicted"/>